<dbReference type="PANTHER" id="PTHR10515">
    <property type="entry name" value="THYMIDINE PHOSPHORYLASE"/>
    <property type="match status" value="1"/>
</dbReference>
<organism evidence="9 10">
    <name type="scientific">Pseudomonas oryzihabitans</name>
    <dbReference type="NCBI Taxonomy" id="47885"/>
    <lineage>
        <taxon>Bacteria</taxon>
        <taxon>Pseudomonadati</taxon>
        <taxon>Pseudomonadota</taxon>
        <taxon>Gammaproteobacteria</taxon>
        <taxon>Pseudomonadales</taxon>
        <taxon>Pseudomonadaceae</taxon>
        <taxon>Pseudomonas</taxon>
    </lineage>
</organism>
<dbReference type="Pfam" id="PF07831">
    <property type="entry name" value="PYNP_C"/>
    <property type="match status" value="1"/>
</dbReference>
<evidence type="ECO:0000256" key="4">
    <source>
        <dbReference type="ARBA" id="ARBA00022676"/>
    </source>
</evidence>
<dbReference type="InterPro" id="IPR013465">
    <property type="entry name" value="Thymidine_Pase"/>
</dbReference>
<dbReference type="InterPro" id="IPR013102">
    <property type="entry name" value="PYNP_C"/>
</dbReference>
<dbReference type="InterPro" id="IPR018090">
    <property type="entry name" value="Pyrmidine_PPas_bac/euk"/>
</dbReference>
<dbReference type="PANTHER" id="PTHR10515:SF0">
    <property type="entry name" value="THYMIDINE PHOSPHORYLASE"/>
    <property type="match status" value="1"/>
</dbReference>
<name>A0A0U4WD22_9PSED</name>
<evidence type="ECO:0000256" key="5">
    <source>
        <dbReference type="ARBA" id="ARBA00022679"/>
    </source>
</evidence>
<dbReference type="FunFam" id="3.40.1030.10:FF:000003">
    <property type="entry name" value="Pyrimidine-nucleoside phosphorylase"/>
    <property type="match status" value="1"/>
</dbReference>
<comment type="subunit">
    <text evidence="2 7">Homodimer.</text>
</comment>
<dbReference type="GO" id="GO:0046104">
    <property type="term" value="P:thymidine metabolic process"/>
    <property type="evidence" value="ECO:0007669"/>
    <property type="project" value="UniProtKB-UniRule"/>
</dbReference>
<evidence type="ECO:0000313" key="10">
    <source>
        <dbReference type="Proteomes" id="UP000064137"/>
    </source>
</evidence>
<dbReference type="InterPro" id="IPR017872">
    <property type="entry name" value="Pyrmidine_PPase_CS"/>
</dbReference>
<evidence type="ECO:0000313" key="9">
    <source>
        <dbReference type="EMBL" id="ALZ83058.1"/>
    </source>
</evidence>
<dbReference type="GO" id="GO:0006206">
    <property type="term" value="P:pyrimidine nucleobase metabolic process"/>
    <property type="evidence" value="ECO:0007669"/>
    <property type="project" value="InterPro"/>
</dbReference>
<dbReference type="Proteomes" id="UP000064137">
    <property type="component" value="Chromosome"/>
</dbReference>
<evidence type="ECO:0000259" key="8">
    <source>
        <dbReference type="SMART" id="SM00941"/>
    </source>
</evidence>
<evidence type="ECO:0000256" key="3">
    <source>
        <dbReference type="ARBA" id="ARBA00011892"/>
    </source>
</evidence>
<dbReference type="GO" id="GO:0004645">
    <property type="term" value="F:1,4-alpha-oligoglucan phosphorylase activity"/>
    <property type="evidence" value="ECO:0007669"/>
    <property type="project" value="InterPro"/>
</dbReference>
<dbReference type="NCBIfam" id="TIGR02643">
    <property type="entry name" value="T_phosphoryl"/>
    <property type="match status" value="1"/>
</dbReference>
<dbReference type="SUPFAM" id="SSF47648">
    <property type="entry name" value="Nucleoside phosphorylase/phosphoribosyltransferase N-terminal domain"/>
    <property type="match status" value="1"/>
</dbReference>
<dbReference type="InterPro" id="IPR035902">
    <property type="entry name" value="Nuc_phospho_transferase"/>
</dbReference>
<keyword evidence="4 7" id="KW-0328">Glycosyltransferase</keyword>
<gene>
    <name evidence="7" type="primary">deoA</name>
    <name evidence="9" type="ORF">APT59_02120</name>
</gene>
<dbReference type="GO" id="GO:0005829">
    <property type="term" value="C:cytosol"/>
    <property type="evidence" value="ECO:0007669"/>
    <property type="project" value="TreeGrafter"/>
</dbReference>
<protein>
    <recommendedName>
        <fullName evidence="3 7">Thymidine phosphorylase</fullName>
        <ecNumber evidence="3 7">2.4.2.4</ecNumber>
    </recommendedName>
    <alternativeName>
        <fullName evidence="7">TdRPase</fullName>
    </alternativeName>
</protein>
<reference evidence="9 10" key="1">
    <citation type="submission" date="2016-01" db="EMBL/GenBank/DDBJ databases">
        <title>Annotation of Pseudomonas oryzihabitans USDA-ARS-USMARC-56511.</title>
        <authorList>
            <person name="Harhay G.P."/>
            <person name="Harhay D.M."/>
            <person name="Smith T.P.L."/>
            <person name="Bono J.L."/>
            <person name="Heaton M.P."/>
            <person name="Clawson M.L."/>
            <person name="Chitko-Mckown C.G."/>
            <person name="Capik S.F."/>
            <person name="DeDonder K.D."/>
            <person name="Apley M.D."/>
            <person name="Lubbers B.V."/>
            <person name="White B.J."/>
            <person name="Larson R.L."/>
        </authorList>
    </citation>
    <scope>NUCLEOTIDE SEQUENCE [LARGE SCALE GENOMIC DNA]</scope>
    <source>
        <strain evidence="9 10">USDA-ARS-USMARC-56511</strain>
    </source>
</reference>
<dbReference type="Gene3D" id="3.40.1030.10">
    <property type="entry name" value="Nucleoside phosphorylase/phosphoribosyltransferase catalytic domain"/>
    <property type="match status" value="1"/>
</dbReference>
<dbReference type="AlphaFoldDB" id="A0A0U4WD22"/>
<dbReference type="Pfam" id="PF00591">
    <property type="entry name" value="Glycos_transf_3"/>
    <property type="match status" value="1"/>
</dbReference>
<dbReference type="SUPFAM" id="SSF52418">
    <property type="entry name" value="Nucleoside phosphorylase/phosphoribosyltransferase catalytic domain"/>
    <property type="match status" value="1"/>
</dbReference>
<comment type="pathway">
    <text evidence="7">Pyrimidine metabolism; dTMP biosynthesis via salvage pathway; dTMP from thymine: step 1/2.</text>
</comment>
<dbReference type="Pfam" id="PF02885">
    <property type="entry name" value="Glycos_trans_3N"/>
    <property type="match status" value="1"/>
</dbReference>
<dbReference type="NCBIfam" id="NF004490">
    <property type="entry name" value="PRK05820.1"/>
    <property type="match status" value="1"/>
</dbReference>
<dbReference type="UniPathway" id="UPA00578">
    <property type="reaction ID" value="UER00638"/>
</dbReference>
<dbReference type="KEGG" id="por:APT59_02120"/>
<comment type="catalytic activity">
    <reaction evidence="6 7">
        <text>thymidine + phosphate = 2-deoxy-alpha-D-ribose 1-phosphate + thymine</text>
        <dbReference type="Rhea" id="RHEA:16037"/>
        <dbReference type="ChEBI" id="CHEBI:17748"/>
        <dbReference type="ChEBI" id="CHEBI:17821"/>
        <dbReference type="ChEBI" id="CHEBI:43474"/>
        <dbReference type="ChEBI" id="CHEBI:57259"/>
        <dbReference type="EC" id="2.4.2.4"/>
    </reaction>
</comment>
<dbReference type="InterPro" id="IPR000312">
    <property type="entry name" value="Glycosyl_Trfase_fam3"/>
</dbReference>
<dbReference type="EC" id="2.4.2.4" evidence="3 7"/>
<evidence type="ECO:0000256" key="1">
    <source>
        <dbReference type="ARBA" id="ARBA00006915"/>
    </source>
</evidence>
<feature type="domain" description="Pyrimidine nucleoside phosphorylase C-terminal" evidence="8">
    <location>
        <begin position="347"/>
        <end position="421"/>
    </location>
</feature>
<dbReference type="HAMAP" id="MF_01628">
    <property type="entry name" value="Thymid_phosp"/>
    <property type="match status" value="1"/>
</dbReference>
<evidence type="ECO:0000256" key="6">
    <source>
        <dbReference type="ARBA" id="ARBA00048550"/>
    </source>
</evidence>
<evidence type="ECO:0000256" key="7">
    <source>
        <dbReference type="HAMAP-Rule" id="MF_01628"/>
    </source>
</evidence>
<keyword evidence="5 7" id="KW-0808">Transferase</keyword>
<dbReference type="GO" id="GO:0009032">
    <property type="term" value="F:thymidine phosphorylase activity"/>
    <property type="evidence" value="ECO:0007669"/>
    <property type="project" value="UniProtKB-UniRule"/>
</dbReference>
<sequence>MWLAQEVIRQKRDGLELSATDLQRLVLGIADDSLSEGQIAAFAMATLLRGMTAAERTALTLAMRDSGQVLHWDLPGPVVDKHSTGGVGDLTSLVLAPLLAACGCHVPMISGRGLGHTGGTLDKLESIPGYRIRPGLARFRQVVAEVGCAIVGPDADLAPADRRLYAIRDVTATVESVDLITASILAKKLAAGLDVLVMDVKTGGGAFMAETTAAQRLADSLVEVAEAAGVRTRSLITDMSQPLARSAGNALEVEEAIALLAGDVRSERLWRVIQALAEEALQLAGLAEDAATAEHLVLDAWRSGAALERFSAMNRALGGPPDLTDRPWQHLPRAAVVRAVHPARPGWVQQVDTRALGLLVVELGGGRQRPDADIDPAVGLAELALPGERVGEERPLGLIHAQDTASAERAAAQLQAAYSLGEERPAASMPPVLDRR</sequence>
<dbReference type="OrthoDB" id="9763887at2"/>
<dbReference type="NCBIfam" id="TIGR02644">
    <property type="entry name" value="Y_phosphoryl"/>
    <property type="match status" value="1"/>
</dbReference>
<dbReference type="InterPro" id="IPR036566">
    <property type="entry name" value="PYNP-like_C_sf"/>
</dbReference>
<dbReference type="SUPFAM" id="SSF54680">
    <property type="entry name" value="Pyrimidine nucleoside phosphorylase C-terminal domain"/>
    <property type="match status" value="1"/>
</dbReference>
<dbReference type="EMBL" id="CP013987">
    <property type="protein sequence ID" value="ALZ83058.1"/>
    <property type="molecule type" value="Genomic_DNA"/>
</dbReference>
<proteinExistence type="inferred from homology"/>
<comment type="function">
    <text evidence="7">The enzymes which catalyze the reversible phosphorolysis of pyrimidine nucleosides are involved in the degradation of these compounds and in their utilization as carbon and energy sources, or in the rescue of pyrimidine bases for nucleotide synthesis.</text>
</comment>
<accession>A0A0U4WD22</accession>
<dbReference type="InterPro" id="IPR000053">
    <property type="entry name" value="Thymidine/pyrmidine_PPase"/>
</dbReference>
<dbReference type="Gene3D" id="1.20.970.10">
    <property type="entry name" value="Transferase, Pyrimidine Nucleoside Phosphorylase, Chain C"/>
    <property type="match status" value="1"/>
</dbReference>
<dbReference type="PROSITE" id="PS00647">
    <property type="entry name" value="THYMID_PHOSPHORYLASE"/>
    <property type="match status" value="1"/>
</dbReference>
<dbReference type="PIRSF" id="PIRSF000478">
    <property type="entry name" value="TP_PyNP"/>
    <property type="match status" value="1"/>
</dbReference>
<dbReference type="InterPro" id="IPR017459">
    <property type="entry name" value="Glycosyl_Trfase_fam3_N_dom"/>
</dbReference>
<comment type="similarity">
    <text evidence="1 7">Belongs to the thymidine/pyrimidine-nucleoside phosphorylase family.</text>
</comment>
<dbReference type="Gene3D" id="3.90.1170.30">
    <property type="entry name" value="Pyrimidine nucleoside phosphorylase-like, C-terminal domain"/>
    <property type="match status" value="1"/>
</dbReference>
<dbReference type="InterPro" id="IPR036320">
    <property type="entry name" value="Glycosyl_Trfase_fam3_N_dom_sf"/>
</dbReference>
<dbReference type="RefSeq" id="WP_059313343.1">
    <property type="nucleotide sequence ID" value="NZ_CP013987.1"/>
</dbReference>
<evidence type="ECO:0000256" key="2">
    <source>
        <dbReference type="ARBA" id="ARBA00011738"/>
    </source>
</evidence>
<dbReference type="SMART" id="SM00941">
    <property type="entry name" value="PYNP_C"/>
    <property type="match status" value="1"/>
</dbReference>